<gene>
    <name evidence="1" type="ORF">HPB50_016548</name>
</gene>
<dbReference type="Proteomes" id="UP000821845">
    <property type="component" value="Chromosome 2"/>
</dbReference>
<accession>A0ACB7SZM6</accession>
<organism evidence="1 2">
    <name type="scientific">Hyalomma asiaticum</name>
    <name type="common">Tick</name>
    <dbReference type="NCBI Taxonomy" id="266040"/>
    <lineage>
        <taxon>Eukaryota</taxon>
        <taxon>Metazoa</taxon>
        <taxon>Ecdysozoa</taxon>
        <taxon>Arthropoda</taxon>
        <taxon>Chelicerata</taxon>
        <taxon>Arachnida</taxon>
        <taxon>Acari</taxon>
        <taxon>Parasitiformes</taxon>
        <taxon>Ixodida</taxon>
        <taxon>Ixodoidea</taxon>
        <taxon>Ixodidae</taxon>
        <taxon>Hyalomminae</taxon>
        <taxon>Hyalomma</taxon>
    </lineage>
</organism>
<evidence type="ECO:0000313" key="1">
    <source>
        <dbReference type="EMBL" id="KAH6939229.1"/>
    </source>
</evidence>
<keyword evidence="2" id="KW-1185">Reference proteome</keyword>
<evidence type="ECO:0000313" key="2">
    <source>
        <dbReference type="Proteomes" id="UP000821845"/>
    </source>
</evidence>
<sequence>MFPATSAARRPRQRYPFLEIQTGKARVYSKDSGGALHARSHRSRAYSEANLRRTVRGIRDGAVWSGGYRSFGCHVRGYAPSSEFSGCAAADDETTLQLEGAAAEWSGNEESSAAPTLLSGTDLAAPTEAG</sequence>
<reference evidence="1" key="1">
    <citation type="submission" date="2020-05" db="EMBL/GenBank/DDBJ databases">
        <title>Large-scale comparative analyses of tick genomes elucidate their genetic diversity and vector capacities.</title>
        <authorList>
            <person name="Jia N."/>
            <person name="Wang J."/>
            <person name="Shi W."/>
            <person name="Du L."/>
            <person name="Sun Y."/>
            <person name="Zhan W."/>
            <person name="Jiang J."/>
            <person name="Wang Q."/>
            <person name="Zhang B."/>
            <person name="Ji P."/>
            <person name="Sakyi L.B."/>
            <person name="Cui X."/>
            <person name="Yuan T."/>
            <person name="Jiang B."/>
            <person name="Yang W."/>
            <person name="Lam T.T.-Y."/>
            <person name="Chang Q."/>
            <person name="Ding S."/>
            <person name="Wang X."/>
            <person name="Zhu J."/>
            <person name="Ruan X."/>
            <person name="Zhao L."/>
            <person name="Wei J."/>
            <person name="Que T."/>
            <person name="Du C."/>
            <person name="Cheng J."/>
            <person name="Dai P."/>
            <person name="Han X."/>
            <person name="Huang E."/>
            <person name="Gao Y."/>
            <person name="Liu J."/>
            <person name="Shao H."/>
            <person name="Ye R."/>
            <person name="Li L."/>
            <person name="Wei W."/>
            <person name="Wang X."/>
            <person name="Wang C."/>
            <person name="Yang T."/>
            <person name="Huo Q."/>
            <person name="Li W."/>
            <person name="Guo W."/>
            <person name="Chen H."/>
            <person name="Zhou L."/>
            <person name="Ni X."/>
            <person name="Tian J."/>
            <person name="Zhou Y."/>
            <person name="Sheng Y."/>
            <person name="Liu T."/>
            <person name="Pan Y."/>
            <person name="Xia L."/>
            <person name="Li J."/>
            <person name="Zhao F."/>
            <person name="Cao W."/>
        </authorList>
    </citation>
    <scope>NUCLEOTIDE SEQUENCE</scope>
    <source>
        <strain evidence="1">Hyas-2018</strain>
    </source>
</reference>
<dbReference type="EMBL" id="CM023482">
    <property type="protein sequence ID" value="KAH6939229.1"/>
    <property type="molecule type" value="Genomic_DNA"/>
</dbReference>
<name>A0ACB7SZM6_HYAAI</name>
<protein>
    <submittedName>
        <fullName evidence="1">Uncharacterized protein</fullName>
    </submittedName>
</protein>
<proteinExistence type="predicted"/>
<comment type="caution">
    <text evidence="1">The sequence shown here is derived from an EMBL/GenBank/DDBJ whole genome shotgun (WGS) entry which is preliminary data.</text>
</comment>